<proteinExistence type="predicted"/>
<dbReference type="HOGENOM" id="CLU_2870164_0_0_1"/>
<keyword evidence="2" id="KW-1185">Reference proteome</keyword>
<name>T1GBZ0_MEGSC</name>
<dbReference type="EnsemblMetazoa" id="MESCA000783-RA">
    <property type="protein sequence ID" value="MESCA000783-PA"/>
    <property type="gene ID" value="MESCA000783"/>
</dbReference>
<dbReference type="EMBL" id="CAQQ02013199">
    <property type="status" value="NOT_ANNOTATED_CDS"/>
    <property type="molecule type" value="Genomic_DNA"/>
</dbReference>
<reference evidence="2" key="1">
    <citation type="submission" date="2013-02" db="EMBL/GenBank/DDBJ databases">
        <authorList>
            <person name="Hughes D."/>
        </authorList>
    </citation>
    <scope>NUCLEOTIDE SEQUENCE</scope>
    <source>
        <strain>Durham</strain>
        <strain evidence="2">NC isolate 2 -- Noor lab</strain>
    </source>
</reference>
<evidence type="ECO:0000313" key="1">
    <source>
        <dbReference type="EnsemblMetazoa" id="MESCA000783-PA"/>
    </source>
</evidence>
<reference evidence="1" key="2">
    <citation type="submission" date="2015-06" db="UniProtKB">
        <authorList>
            <consortium name="EnsemblMetazoa"/>
        </authorList>
    </citation>
    <scope>IDENTIFICATION</scope>
</reference>
<dbReference type="AlphaFoldDB" id="T1GBZ0"/>
<organism evidence="1 2">
    <name type="scientific">Megaselia scalaris</name>
    <name type="common">Humpbacked fly</name>
    <name type="synonym">Phora scalaris</name>
    <dbReference type="NCBI Taxonomy" id="36166"/>
    <lineage>
        <taxon>Eukaryota</taxon>
        <taxon>Metazoa</taxon>
        <taxon>Ecdysozoa</taxon>
        <taxon>Arthropoda</taxon>
        <taxon>Hexapoda</taxon>
        <taxon>Insecta</taxon>
        <taxon>Pterygota</taxon>
        <taxon>Neoptera</taxon>
        <taxon>Endopterygota</taxon>
        <taxon>Diptera</taxon>
        <taxon>Brachycera</taxon>
        <taxon>Muscomorpha</taxon>
        <taxon>Platypezoidea</taxon>
        <taxon>Phoridae</taxon>
        <taxon>Megaseliini</taxon>
        <taxon>Megaselia</taxon>
    </lineage>
</organism>
<protein>
    <submittedName>
        <fullName evidence="1">Uncharacterized protein</fullName>
    </submittedName>
</protein>
<evidence type="ECO:0000313" key="2">
    <source>
        <dbReference type="Proteomes" id="UP000015102"/>
    </source>
</evidence>
<dbReference type="EMBL" id="CAQQ02013200">
    <property type="status" value="NOT_ANNOTATED_CDS"/>
    <property type="molecule type" value="Genomic_DNA"/>
</dbReference>
<accession>T1GBZ0</accession>
<dbReference type="Proteomes" id="UP000015102">
    <property type="component" value="Unassembled WGS sequence"/>
</dbReference>
<sequence length="64" mass="7751">MKKYTIIFIKKYAKRKLYPHDINFKGEAHQTMPNNVTEHLDLCKTGKNQHHNYHQVKPNTWLCR</sequence>